<evidence type="ECO:0000256" key="1">
    <source>
        <dbReference type="ARBA" id="ARBA00006739"/>
    </source>
</evidence>
<dbReference type="Proteomes" id="UP000269289">
    <property type="component" value="Unassembled WGS sequence"/>
</dbReference>
<keyword evidence="2" id="KW-0328">Glycosyltransferase</keyword>
<dbReference type="InterPro" id="IPR029044">
    <property type="entry name" value="Nucleotide-diphossugar_trans"/>
</dbReference>
<dbReference type="AlphaFoldDB" id="A0A3M2J3L2"/>
<dbReference type="EMBL" id="RFFI01000100">
    <property type="protein sequence ID" value="RMI06661.1"/>
    <property type="molecule type" value="Genomic_DNA"/>
</dbReference>
<dbReference type="InterPro" id="IPR039528">
    <property type="entry name" value="DPM1-like"/>
</dbReference>
<comment type="caution">
    <text evidence="5">The sequence shown here is derived from an EMBL/GenBank/DDBJ whole genome shotgun (WGS) entry which is preliminary data.</text>
</comment>
<accession>A0A3M2J3L2</accession>
<dbReference type="Pfam" id="PF00535">
    <property type="entry name" value="Glycos_transf_2"/>
    <property type="match status" value="1"/>
</dbReference>
<dbReference type="FunFam" id="3.90.550.10:FF:000122">
    <property type="entry name" value="Dolichol-phosphate mannosyltransferase subunit 1"/>
    <property type="match status" value="1"/>
</dbReference>
<evidence type="ECO:0000313" key="5">
    <source>
        <dbReference type="EMBL" id="RMI06661.1"/>
    </source>
</evidence>
<name>A0A3M2J3L2_9CELL</name>
<dbReference type="GO" id="GO:0016020">
    <property type="term" value="C:membrane"/>
    <property type="evidence" value="ECO:0007669"/>
    <property type="project" value="GOC"/>
</dbReference>
<evidence type="ECO:0000259" key="4">
    <source>
        <dbReference type="Pfam" id="PF00535"/>
    </source>
</evidence>
<evidence type="ECO:0000313" key="6">
    <source>
        <dbReference type="Proteomes" id="UP000269289"/>
    </source>
</evidence>
<dbReference type="RefSeq" id="WP_122150558.1">
    <property type="nucleotide sequence ID" value="NZ_RFFI01000100.1"/>
</dbReference>
<dbReference type="GO" id="GO:0009247">
    <property type="term" value="P:glycolipid biosynthetic process"/>
    <property type="evidence" value="ECO:0007669"/>
    <property type="project" value="TreeGrafter"/>
</dbReference>
<protein>
    <submittedName>
        <fullName evidence="5">Polyprenol monophosphomannose synthase</fullName>
    </submittedName>
</protein>
<evidence type="ECO:0000256" key="2">
    <source>
        <dbReference type="ARBA" id="ARBA00022676"/>
    </source>
</evidence>
<reference evidence="5 6" key="1">
    <citation type="submission" date="2018-10" db="EMBL/GenBank/DDBJ databases">
        <title>Isolation, diversity and antifungal activity of actinobacteria from wheat.</title>
        <authorList>
            <person name="Han C."/>
        </authorList>
    </citation>
    <scope>NUCLEOTIDE SEQUENCE [LARGE SCALE GENOMIC DNA]</scope>
    <source>
        <strain evidence="5 6">NEAU-YY56</strain>
    </source>
</reference>
<sequence length="280" mass="30310">MPATNPTTPDDPATGTGTLVIVPTYDERENLEPIVARVRAAVPGAHVLVVDDNSPDGTGDLADALAATDPAVHVLHRAGKEGLGRAYLAGFAWGRERGYDLLVEMDADGSHHPEALPGMIALADRHDLVLGSRWVPGGRVENWPLHRVVLSRGGNLYARLALGIDVRDATGGFRVYRTAALARLDLDAVESHGYCFQLDLVWRALQSGLDVVEAPITFTERVRGESKMGGAIVRESLVKVTAWGLTRRVRAARERVLHGRSLPSVRARSHVLRRTVPLDA</sequence>
<dbReference type="PANTHER" id="PTHR43398">
    <property type="entry name" value="DOLICHOL-PHOSPHATE MANNOSYLTRANSFERASE SUBUNIT 1"/>
    <property type="match status" value="1"/>
</dbReference>
<dbReference type="SUPFAM" id="SSF53448">
    <property type="entry name" value="Nucleotide-diphospho-sugar transferases"/>
    <property type="match status" value="1"/>
</dbReference>
<comment type="similarity">
    <text evidence="1">Belongs to the glycosyltransferase 2 family.</text>
</comment>
<dbReference type="PANTHER" id="PTHR43398:SF1">
    <property type="entry name" value="DOLICHOL-PHOSPHATE MANNOSYLTRANSFERASE SUBUNIT 1"/>
    <property type="match status" value="1"/>
</dbReference>
<dbReference type="GO" id="GO:0004582">
    <property type="term" value="F:dolichyl-phosphate beta-D-mannosyltransferase activity"/>
    <property type="evidence" value="ECO:0007669"/>
    <property type="project" value="InterPro"/>
</dbReference>
<evidence type="ECO:0000256" key="3">
    <source>
        <dbReference type="ARBA" id="ARBA00022679"/>
    </source>
</evidence>
<proteinExistence type="inferred from homology"/>
<keyword evidence="3" id="KW-0808">Transferase</keyword>
<dbReference type="CDD" id="cd06442">
    <property type="entry name" value="DPM1_like"/>
    <property type="match status" value="1"/>
</dbReference>
<keyword evidence="6" id="KW-1185">Reference proteome</keyword>
<organism evidence="5 6">
    <name type="scientific">Cellulomonas triticagri</name>
    <dbReference type="NCBI Taxonomy" id="2483352"/>
    <lineage>
        <taxon>Bacteria</taxon>
        <taxon>Bacillati</taxon>
        <taxon>Actinomycetota</taxon>
        <taxon>Actinomycetes</taxon>
        <taxon>Micrococcales</taxon>
        <taxon>Cellulomonadaceae</taxon>
        <taxon>Cellulomonas</taxon>
    </lineage>
</organism>
<dbReference type="Gene3D" id="3.90.550.10">
    <property type="entry name" value="Spore Coat Polysaccharide Biosynthesis Protein SpsA, Chain A"/>
    <property type="match status" value="1"/>
</dbReference>
<dbReference type="InterPro" id="IPR001173">
    <property type="entry name" value="Glyco_trans_2-like"/>
</dbReference>
<feature type="domain" description="Glycosyltransferase 2-like" evidence="4">
    <location>
        <begin position="20"/>
        <end position="183"/>
    </location>
</feature>
<gene>
    <name evidence="5" type="ORF">EBM89_15690</name>
</gene>
<dbReference type="OrthoDB" id="9810303at2"/>